<feature type="region of interest" description="Disordered" evidence="1">
    <location>
        <begin position="41"/>
        <end position="130"/>
    </location>
</feature>
<sequence>MGGENVAGRTPDFPSDVGRRQREGRGFKMNLAHFMRLRGAGDAGERAATRARRGVGRGRDGKGGGVGGCRRGRGWLEVGDDPTGGAHLSASRKEEEGARAGPRRSGACAGDGVDWADGPRIGKKEEKKKKKKKGFFLGFFIAVNEF</sequence>
<protein>
    <submittedName>
        <fullName evidence="2">Uncharacterized protein</fullName>
    </submittedName>
</protein>
<dbReference type="AlphaFoldDB" id="Q6YV47"/>
<evidence type="ECO:0000313" key="2">
    <source>
        <dbReference type="EMBL" id="BAC92499.1"/>
    </source>
</evidence>
<proteinExistence type="predicted"/>
<feature type="compositionally biased region" description="Basic and acidic residues" evidence="1">
    <location>
        <begin position="17"/>
        <end position="26"/>
    </location>
</feature>
<name>Q6YV47_ORYSJ</name>
<organism evidence="2">
    <name type="scientific">Oryza sativa subsp. japonica</name>
    <name type="common">Rice</name>
    <dbReference type="NCBI Taxonomy" id="39947"/>
    <lineage>
        <taxon>Eukaryota</taxon>
        <taxon>Viridiplantae</taxon>
        <taxon>Streptophyta</taxon>
        <taxon>Embryophyta</taxon>
        <taxon>Tracheophyta</taxon>
        <taxon>Spermatophyta</taxon>
        <taxon>Magnoliopsida</taxon>
        <taxon>Liliopsida</taxon>
        <taxon>Poales</taxon>
        <taxon>Poaceae</taxon>
        <taxon>BOP clade</taxon>
        <taxon>Oryzoideae</taxon>
        <taxon>Oryzeae</taxon>
        <taxon>Oryzinae</taxon>
        <taxon>Oryza</taxon>
        <taxon>Oryza sativa</taxon>
    </lineage>
</organism>
<accession>Q6YV47</accession>
<dbReference type="EMBL" id="AP005305">
    <property type="protein sequence ID" value="BAC92499.1"/>
    <property type="molecule type" value="Genomic_DNA"/>
</dbReference>
<evidence type="ECO:0000256" key="1">
    <source>
        <dbReference type="SAM" id="MobiDB-lite"/>
    </source>
</evidence>
<gene>
    <name evidence="2" type="primary">P0024C06.121</name>
</gene>
<feature type="region of interest" description="Disordered" evidence="1">
    <location>
        <begin position="1"/>
        <end position="26"/>
    </location>
</feature>
<reference evidence="2" key="1">
    <citation type="journal article" date="2004" name="Plant Cell">
        <title>Composition and structure of the centromeric region of rice chromosome 8.</title>
        <authorList>
            <person name="Wu J."/>
            <person name="Yamagata H."/>
            <person name="Hayashi-Tsugane M."/>
            <person name="Hijishita S."/>
            <person name="Fujisawa M."/>
            <person name="Shibata M."/>
            <person name="Itoh Y."/>
            <person name="Nakamura M."/>
            <person name="Sakaguchi M."/>
            <person name="Yoshihara R."/>
            <person name="Kobayashi H."/>
            <person name="Itoh K."/>
            <person name="Karasawa W."/>
            <person name="Yamamoto M."/>
            <person name="Saji S."/>
            <person name="Katagiri S."/>
            <person name="Kanamori H."/>
            <person name="Namiki N."/>
            <person name="Katayose Y."/>
            <person name="Matsumoto T."/>
            <person name="Sasaki T."/>
        </authorList>
    </citation>
    <scope>NUCLEOTIDE SEQUENCE</scope>
</reference>